<dbReference type="InterPro" id="IPR006073">
    <property type="entry name" value="GTP-bd"/>
</dbReference>
<dbReference type="KEGG" id="tdf:H9L22_15160"/>
<name>A0A7H0H4P2_9ACTN</name>
<protein>
    <submittedName>
        <fullName evidence="3">Ferrous iron transporter B</fullName>
    </submittedName>
</protein>
<dbReference type="Pfam" id="PF02421">
    <property type="entry name" value="FeoB_N"/>
    <property type="match status" value="1"/>
</dbReference>
<sequence>MSHQHHGGPGPATSVVDAPRVALVGSPNAGKTTLFNSLTGLRAKTGNYPGVTVARYEGVLDTPAGPFVVEDLPGTYSLDPISPDEEVVAHALEQAHELAGLLVVVDATNLRRGLGLIAQVQQAGLPTAVVLTFVDELTRRGGRVNPEALSRALGVTVIPVVAGDRRGVDALRDRLTRLDAWPAPPVPPPTDPADVTAWATSVLASAQFAAPDPDSRTGRLDAVLLHPVWGTLIFFVTMFAFFQTIFLVAAPMQGWIETAFALLGDLARDTIPIRWLSAFVADALLGGVGGVLVFLPQIALLFVLVSLLEGTGYLSRAAYLMDRIMATAGLEGRAFVALLSSVACAIPGIMATRTLPSARDRLATMMAAPLMTCSARLPVYVLLIGMLVPPEAGWGPIRFQGLILFGLYLLGAASAMAAAWFFKRVVGRNSGVPLPFYMEMPSYRLPRAKTVLISVWDACRAFLKKVTSIILITTVVLWGLLNLPVQGADALEAAGVDPTDEVAVATYTIDNSAAAWVGRAVSPVFEPLGFDWRVNVGVISSLAAREVFVATMGQVAAASDPEDPAAALASMTYEDGPRQGELVFTPPTVAALLVFFVYALQCMSTLGVMRRETGTWRWPAIAFGYLGVVAWGMAWLAHTLVGVLT</sequence>
<keyword evidence="1" id="KW-1133">Transmembrane helix</keyword>
<keyword evidence="1" id="KW-0812">Transmembrane</keyword>
<dbReference type="GO" id="GO:0015093">
    <property type="term" value="F:ferrous iron transmembrane transporter activity"/>
    <property type="evidence" value="ECO:0007669"/>
    <property type="project" value="InterPro"/>
</dbReference>
<dbReference type="GO" id="GO:0005886">
    <property type="term" value="C:plasma membrane"/>
    <property type="evidence" value="ECO:0007669"/>
    <property type="project" value="TreeGrafter"/>
</dbReference>
<reference evidence="3 4" key="1">
    <citation type="submission" date="2020-08" db="EMBL/GenBank/DDBJ databases">
        <title>Genome sequence of Tessaracoccus defluvii JCM 17540T.</title>
        <authorList>
            <person name="Hyun D.-W."/>
            <person name="Bae J.-W."/>
        </authorList>
    </citation>
    <scope>NUCLEOTIDE SEQUENCE [LARGE SCALE GENOMIC DNA]</scope>
    <source>
        <strain evidence="3 4">JCM 17540</strain>
    </source>
</reference>
<dbReference type="Pfam" id="PF07670">
    <property type="entry name" value="Gate"/>
    <property type="match status" value="2"/>
</dbReference>
<organism evidence="3 4">
    <name type="scientific">Tessaracoccus defluvii</name>
    <dbReference type="NCBI Taxonomy" id="1285901"/>
    <lineage>
        <taxon>Bacteria</taxon>
        <taxon>Bacillati</taxon>
        <taxon>Actinomycetota</taxon>
        <taxon>Actinomycetes</taxon>
        <taxon>Propionibacteriales</taxon>
        <taxon>Propionibacteriaceae</taxon>
        <taxon>Tessaracoccus</taxon>
    </lineage>
</organism>
<dbReference type="AlphaFoldDB" id="A0A7H0H4P2"/>
<dbReference type="PROSITE" id="PS51711">
    <property type="entry name" value="G_FEOB"/>
    <property type="match status" value="1"/>
</dbReference>
<dbReference type="Gene3D" id="3.40.50.300">
    <property type="entry name" value="P-loop containing nucleotide triphosphate hydrolases"/>
    <property type="match status" value="1"/>
</dbReference>
<evidence type="ECO:0000256" key="1">
    <source>
        <dbReference type="SAM" id="Phobius"/>
    </source>
</evidence>
<feature type="transmembrane region" description="Helical" evidence="1">
    <location>
        <begin position="399"/>
        <end position="422"/>
    </location>
</feature>
<dbReference type="CDD" id="cd01879">
    <property type="entry name" value="FeoB"/>
    <property type="match status" value="1"/>
</dbReference>
<feature type="transmembrane region" description="Helical" evidence="1">
    <location>
        <begin position="228"/>
        <end position="250"/>
    </location>
</feature>
<dbReference type="Pfam" id="PF07664">
    <property type="entry name" value="FeoB_C"/>
    <property type="match status" value="1"/>
</dbReference>
<evidence type="ECO:0000259" key="2">
    <source>
        <dbReference type="PROSITE" id="PS51711"/>
    </source>
</evidence>
<dbReference type="Proteomes" id="UP000516117">
    <property type="component" value="Chromosome"/>
</dbReference>
<dbReference type="PANTHER" id="PTHR43185:SF1">
    <property type="entry name" value="FE(2+) TRANSPORTER FEOB"/>
    <property type="match status" value="1"/>
</dbReference>
<keyword evidence="1" id="KW-0472">Membrane</keyword>
<dbReference type="InterPro" id="IPR027417">
    <property type="entry name" value="P-loop_NTPase"/>
</dbReference>
<dbReference type="PRINTS" id="PR00326">
    <property type="entry name" value="GTP1OBG"/>
</dbReference>
<feature type="transmembrane region" description="Helical" evidence="1">
    <location>
        <begin position="589"/>
        <end position="609"/>
    </location>
</feature>
<keyword evidence="4" id="KW-1185">Reference proteome</keyword>
<dbReference type="InterPro" id="IPR011642">
    <property type="entry name" value="Gate_dom"/>
</dbReference>
<dbReference type="EMBL" id="CP060789">
    <property type="protein sequence ID" value="QNP55508.1"/>
    <property type="molecule type" value="Genomic_DNA"/>
</dbReference>
<proteinExistence type="predicted"/>
<gene>
    <name evidence="3" type="ORF">H9L22_15160</name>
</gene>
<dbReference type="SUPFAM" id="SSF52540">
    <property type="entry name" value="P-loop containing nucleoside triphosphate hydrolases"/>
    <property type="match status" value="1"/>
</dbReference>
<evidence type="ECO:0000313" key="3">
    <source>
        <dbReference type="EMBL" id="QNP55508.1"/>
    </source>
</evidence>
<feature type="transmembrane region" description="Helical" evidence="1">
    <location>
        <begin position="462"/>
        <end position="481"/>
    </location>
</feature>
<accession>A0A7H0H4P2</accession>
<evidence type="ECO:0000313" key="4">
    <source>
        <dbReference type="Proteomes" id="UP000516117"/>
    </source>
</evidence>
<dbReference type="GO" id="GO:0005525">
    <property type="term" value="F:GTP binding"/>
    <property type="evidence" value="ECO:0007669"/>
    <property type="project" value="InterPro"/>
</dbReference>
<feature type="domain" description="FeoB-type G" evidence="2">
    <location>
        <begin position="18"/>
        <end position="181"/>
    </location>
</feature>
<dbReference type="InterPro" id="IPR050860">
    <property type="entry name" value="FeoB_GTPase"/>
</dbReference>
<feature type="transmembrane region" description="Helical" evidence="1">
    <location>
        <begin position="621"/>
        <end position="644"/>
    </location>
</feature>
<dbReference type="InterPro" id="IPR011640">
    <property type="entry name" value="Fe2_transport_prot_B_C"/>
</dbReference>
<dbReference type="PANTHER" id="PTHR43185">
    <property type="entry name" value="FERROUS IRON TRANSPORT PROTEIN B"/>
    <property type="match status" value="1"/>
</dbReference>
<feature type="transmembrane region" description="Helical" evidence="1">
    <location>
        <begin position="362"/>
        <end position="387"/>
    </location>
</feature>
<dbReference type="InterPro" id="IPR030389">
    <property type="entry name" value="G_FEOB_dom"/>
</dbReference>